<protein>
    <submittedName>
        <fullName evidence="3">Exopolysaccharide biosynthesis protein</fullName>
    </submittedName>
</protein>
<proteinExistence type="predicted"/>
<dbReference type="RefSeq" id="WP_090971804.1">
    <property type="nucleotide sequence ID" value="NZ_FOLL01000003.1"/>
</dbReference>
<keyword evidence="4" id="KW-1185">Reference proteome</keyword>
<dbReference type="Proteomes" id="UP000199577">
    <property type="component" value="Unassembled WGS sequence"/>
</dbReference>
<dbReference type="PANTHER" id="PTHR40446:SF2">
    <property type="entry name" value="N-ACETYLGLUCOSAMINE-1-PHOSPHODIESTER ALPHA-N-ACETYLGLUCOSAMINIDASE"/>
    <property type="match status" value="1"/>
</dbReference>
<dbReference type="OrthoDB" id="9809781at2"/>
<dbReference type="PANTHER" id="PTHR40446">
    <property type="entry name" value="N-ACETYLGLUCOSAMINE-1-PHOSPHODIESTER ALPHA-N-ACETYLGLUCOSAMINIDASE"/>
    <property type="match status" value="1"/>
</dbReference>
<reference evidence="3 4" key="1">
    <citation type="submission" date="2016-10" db="EMBL/GenBank/DDBJ databases">
        <authorList>
            <person name="de Groot N.N."/>
        </authorList>
    </citation>
    <scope>NUCLEOTIDE SEQUENCE [LARGE SCALE GENOMIC DNA]</scope>
    <source>
        <strain evidence="3 4">DSM 22900</strain>
    </source>
</reference>
<sequence length="313" mass="34152">MRTIKNKLSAAWFIALFMVSCYSCDKNVYHFEYYAEPKTETGRKLVDGTDFFAQIFSDTTYAVADGVSATEIQYLSQKGLAMKLFVFDIDLSHPDVSIEVATPFGLPAYAMQPMTVQAIYADAEGHRVWGGINADFFNMSTGEPRGILYKKGEAIRTRFDSGTRSFFAINKAGKAFVAPSEDYPAIAADDVIQEAVGGSVSLVRDGNVVKHTDTTVEPRTCIGVTSDSTRVFMVAVDGRNFSYSNGMLFEELGQCLKALGAANGINLDGGGSTTFFIRNTPAFTEGRFELRNWPSDNGGKERAVANGLLIISK</sequence>
<feature type="domain" description="Phosphodiester glycosidase" evidence="2">
    <location>
        <begin position="130"/>
        <end position="310"/>
    </location>
</feature>
<evidence type="ECO:0000259" key="2">
    <source>
        <dbReference type="Pfam" id="PF09992"/>
    </source>
</evidence>
<keyword evidence="1" id="KW-0732">Signal</keyword>
<evidence type="ECO:0000256" key="1">
    <source>
        <dbReference type="SAM" id="SignalP"/>
    </source>
</evidence>
<dbReference type="AlphaFoldDB" id="A0A1I1FLS6"/>
<accession>A0A1I1FLS6</accession>
<gene>
    <name evidence="3" type="ORF">SAMN05421747_10349</name>
</gene>
<dbReference type="PROSITE" id="PS51257">
    <property type="entry name" value="PROKAR_LIPOPROTEIN"/>
    <property type="match status" value="1"/>
</dbReference>
<dbReference type="InterPro" id="IPR018711">
    <property type="entry name" value="NAGPA"/>
</dbReference>
<organism evidence="3 4">
    <name type="scientific">Parapedobacter composti</name>
    <dbReference type="NCBI Taxonomy" id="623281"/>
    <lineage>
        <taxon>Bacteria</taxon>
        <taxon>Pseudomonadati</taxon>
        <taxon>Bacteroidota</taxon>
        <taxon>Sphingobacteriia</taxon>
        <taxon>Sphingobacteriales</taxon>
        <taxon>Sphingobacteriaceae</taxon>
        <taxon>Parapedobacter</taxon>
    </lineage>
</organism>
<dbReference type="EMBL" id="FOLL01000003">
    <property type="protein sequence ID" value="SFC00469.1"/>
    <property type="molecule type" value="Genomic_DNA"/>
</dbReference>
<dbReference type="STRING" id="623281.SAMN05421747_10349"/>
<dbReference type="Pfam" id="PF09992">
    <property type="entry name" value="NAGPA"/>
    <property type="match status" value="1"/>
</dbReference>
<evidence type="ECO:0000313" key="4">
    <source>
        <dbReference type="Proteomes" id="UP000199577"/>
    </source>
</evidence>
<feature type="signal peptide" evidence="1">
    <location>
        <begin position="1"/>
        <end position="23"/>
    </location>
</feature>
<name>A0A1I1FLS6_9SPHI</name>
<evidence type="ECO:0000313" key="3">
    <source>
        <dbReference type="EMBL" id="SFC00469.1"/>
    </source>
</evidence>
<feature type="chain" id="PRO_5011623639" evidence="1">
    <location>
        <begin position="24"/>
        <end position="313"/>
    </location>
</feature>